<comment type="caution">
    <text evidence="2">The sequence shown here is derived from an EMBL/GenBank/DDBJ whole genome shotgun (WGS) entry which is preliminary data.</text>
</comment>
<name>A0A391NHY7_9EUKA</name>
<gene>
    <name evidence="2" type="ORF">KIPB_000173</name>
</gene>
<protein>
    <submittedName>
        <fullName evidence="2">Uncharacterized protein</fullName>
    </submittedName>
</protein>
<evidence type="ECO:0000313" key="3">
    <source>
        <dbReference type="Proteomes" id="UP000265618"/>
    </source>
</evidence>
<reference evidence="2 3" key="1">
    <citation type="journal article" date="2018" name="PLoS ONE">
        <title>The draft genome of Kipferlia bialata reveals reductive genome evolution in fornicate parasites.</title>
        <authorList>
            <person name="Tanifuji G."/>
            <person name="Takabayashi S."/>
            <person name="Kume K."/>
            <person name="Takagi M."/>
            <person name="Nakayama T."/>
            <person name="Kamikawa R."/>
            <person name="Inagaki Y."/>
            <person name="Hashimoto T."/>
        </authorList>
    </citation>
    <scope>NUCLEOTIDE SEQUENCE [LARGE SCALE GENOMIC DNA]</scope>
    <source>
        <strain evidence="2">NY0173</strain>
    </source>
</reference>
<dbReference type="AlphaFoldDB" id="A0A391NHY7"/>
<dbReference type="Proteomes" id="UP000265618">
    <property type="component" value="Unassembled WGS sequence"/>
</dbReference>
<evidence type="ECO:0000256" key="1">
    <source>
        <dbReference type="SAM" id="MobiDB-lite"/>
    </source>
</evidence>
<sequence length="191" mass="21105">MPDLHLERSSASETQREGEDRGRPPVHVEDLVPLDPLGVSHFDYTPLLLLGDASYMPGVSANDRRQWRSRGRRLVTELVSGSVVPLCRKYGLSYGEVLTAAEILTEAVLDSSAPRPTLAQRRILAEAERTIGLDAVDFVWIELHHTSGLSDTCAPVDSLGQVIAQTKRVFSDPYSTLNKLVRLCREVQSQA</sequence>
<feature type="region of interest" description="Disordered" evidence="1">
    <location>
        <begin position="1"/>
        <end position="29"/>
    </location>
</feature>
<evidence type="ECO:0000313" key="2">
    <source>
        <dbReference type="EMBL" id="GCA61957.1"/>
    </source>
</evidence>
<keyword evidence="3" id="KW-1185">Reference proteome</keyword>
<dbReference type="EMBL" id="BDIP01000018">
    <property type="protein sequence ID" value="GCA61957.1"/>
    <property type="molecule type" value="Genomic_DNA"/>
</dbReference>
<organism evidence="2 3">
    <name type="scientific">Kipferlia bialata</name>
    <dbReference type="NCBI Taxonomy" id="797122"/>
    <lineage>
        <taxon>Eukaryota</taxon>
        <taxon>Metamonada</taxon>
        <taxon>Carpediemonas-like organisms</taxon>
        <taxon>Kipferlia</taxon>
    </lineage>
</organism>
<proteinExistence type="predicted"/>
<accession>A0A391NHY7</accession>